<protein>
    <submittedName>
        <fullName evidence="1">Autophagy protein 5</fullName>
    </submittedName>
</protein>
<gene>
    <name evidence="1" type="primary">ATG5_1</name>
    <name evidence="1" type="ORF">DSO57_1014037</name>
</gene>
<sequence length="353" mass="40311">MKWSHLQLRDPNLDCCLVWAIESASLYNKMKIPEQIKQELRLSVWDGTVSLRVQFDEKDRANLPACPPQISFDDFYGTVSRCGYFSFYLKEFVRFVLRDVLDDSGFSLSDVWLEYRGLPLKWHLPIGHLFDVFTGQEETLPDFGWNITLRYGNYPSDKLFRGFQPSSLSSSPSSDFFMALNKESSYLRHGTAKKIMNLSKEDQMQLWDSLLSSNFEGFWSIQDKLNDYDLPPESHAAPYSEDTNFPRHVPVRLYVLDKGLGDRPLDYPLPLQNLVHPIVNEEASLEKGKCIAATLLDAVNAILSLDLDKASCPVLSIHGIALDPATPLLWAYLNLMYPDGFLHLILNQSKISC</sequence>
<comment type="caution">
    <text evidence="1">The sequence shown here is derived from an EMBL/GenBank/DDBJ whole genome shotgun (WGS) entry which is preliminary data.</text>
</comment>
<reference evidence="1" key="1">
    <citation type="submission" date="2022-04" db="EMBL/GenBank/DDBJ databases">
        <title>Genome of the entomopathogenic fungus Entomophthora muscae.</title>
        <authorList>
            <person name="Elya C."/>
            <person name="Lovett B.R."/>
            <person name="Lee E."/>
            <person name="Macias A.M."/>
            <person name="Hajek A.E."/>
            <person name="De Bivort B.L."/>
            <person name="Kasson M.T."/>
            <person name="De Fine Licht H.H."/>
            <person name="Stajich J.E."/>
        </authorList>
    </citation>
    <scope>NUCLEOTIDE SEQUENCE</scope>
    <source>
        <strain evidence="1">Berkeley</strain>
    </source>
</reference>
<organism evidence="1 2">
    <name type="scientific">Entomophthora muscae</name>
    <dbReference type="NCBI Taxonomy" id="34485"/>
    <lineage>
        <taxon>Eukaryota</taxon>
        <taxon>Fungi</taxon>
        <taxon>Fungi incertae sedis</taxon>
        <taxon>Zoopagomycota</taxon>
        <taxon>Entomophthoromycotina</taxon>
        <taxon>Entomophthoromycetes</taxon>
        <taxon>Entomophthorales</taxon>
        <taxon>Entomophthoraceae</taxon>
        <taxon>Entomophthora</taxon>
    </lineage>
</organism>
<keyword evidence="2" id="KW-1185">Reference proteome</keyword>
<accession>A0ACC2U4M2</accession>
<dbReference type="EMBL" id="QTSX02001473">
    <property type="protein sequence ID" value="KAJ9081491.1"/>
    <property type="molecule type" value="Genomic_DNA"/>
</dbReference>
<evidence type="ECO:0000313" key="2">
    <source>
        <dbReference type="Proteomes" id="UP001165960"/>
    </source>
</evidence>
<dbReference type="Proteomes" id="UP001165960">
    <property type="component" value="Unassembled WGS sequence"/>
</dbReference>
<evidence type="ECO:0000313" key="1">
    <source>
        <dbReference type="EMBL" id="KAJ9081491.1"/>
    </source>
</evidence>
<proteinExistence type="predicted"/>
<name>A0ACC2U4M2_9FUNG</name>